<evidence type="ECO:0000313" key="2">
    <source>
        <dbReference type="Proteomes" id="UP001153076"/>
    </source>
</evidence>
<dbReference type="AlphaFoldDB" id="A0A9Q1K4B8"/>
<organism evidence="1 2">
    <name type="scientific">Carnegiea gigantea</name>
    <dbReference type="NCBI Taxonomy" id="171969"/>
    <lineage>
        <taxon>Eukaryota</taxon>
        <taxon>Viridiplantae</taxon>
        <taxon>Streptophyta</taxon>
        <taxon>Embryophyta</taxon>
        <taxon>Tracheophyta</taxon>
        <taxon>Spermatophyta</taxon>
        <taxon>Magnoliopsida</taxon>
        <taxon>eudicotyledons</taxon>
        <taxon>Gunneridae</taxon>
        <taxon>Pentapetalae</taxon>
        <taxon>Caryophyllales</taxon>
        <taxon>Cactineae</taxon>
        <taxon>Cactaceae</taxon>
        <taxon>Cactoideae</taxon>
        <taxon>Echinocereeae</taxon>
        <taxon>Carnegiea</taxon>
    </lineage>
</organism>
<comment type="caution">
    <text evidence="1">The sequence shown here is derived from an EMBL/GenBank/DDBJ whole genome shotgun (WGS) entry which is preliminary data.</text>
</comment>
<gene>
    <name evidence="1" type="ORF">Cgig2_023429</name>
</gene>
<keyword evidence="2" id="KW-1185">Reference proteome</keyword>
<dbReference type="EMBL" id="JAKOGI010000355">
    <property type="protein sequence ID" value="KAJ8436254.1"/>
    <property type="molecule type" value="Genomic_DNA"/>
</dbReference>
<accession>A0A9Q1K4B8</accession>
<name>A0A9Q1K4B8_9CARY</name>
<dbReference type="Proteomes" id="UP001153076">
    <property type="component" value="Unassembled WGS sequence"/>
</dbReference>
<evidence type="ECO:0000313" key="1">
    <source>
        <dbReference type="EMBL" id="KAJ8436254.1"/>
    </source>
</evidence>
<reference evidence="1" key="1">
    <citation type="submission" date="2022-04" db="EMBL/GenBank/DDBJ databases">
        <title>Carnegiea gigantea Genome sequencing and assembly v2.</title>
        <authorList>
            <person name="Copetti D."/>
            <person name="Sanderson M.J."/>
            <person name="Burquez A."/>
            <person name="Wojciechowski M.F."/>
        </authorList>
    </citation>
    <scope>NUCLEOTIDE SEQUENCE</scope>
    <source>
        <strain evidence="1">SGP5-SGP5p</strain>
        <tissue evidence="1">Aerial part</tissue>
    </source>
</reference>
<sequence length="177" mass="20135">MASLELKPPDPRHLGPPVILYFHGQIPHLLKVIDTRLLFFQSSKLGSVLETMRFHRALGMEILEYDNYKPLCMRHSCCWSTLLQLRSEIANSESEIGASCASIVTVPNHLQQITTKLNRCEGYMYVVFPSITLQMPTDLLVFVMPIVNGGNMAQVILESKFEIGLVVWKARMCSWPR</sequence>
<proteinExistence type="predicted"/>
<protein>
    <submittedName>
        <fullName evidence="1">Uncharacterized protein</fullName>
    </submittedName>
</protein>